<proteinExistence type="predicted"/>
<dbReference type="EMBL" id="BEXD01000280">
    <property type="protein sequence ID" value="GBB86049.1"/>
    <property type="molecule type" value="Genomic_DNA"/>
</dbReference>
<accession>A0A2Z6QJR6</accession>
<reference evidence="1 3" key="1">
    <citation type="submission" date="2017-11" db="EMBL/GenBank/DDBJ databases">
        <title>The genome of Rhizophagus clarus HR1 reveals common genetic basis of auxotrophy among arbuscular mycorrhizal fungi.</title>
        <authorList>
            <person name="Kobayashi Y."/>
        </authorList>
    </citation>
    <scope>NUCLEOTIDE SEQUENCE [LARGE SCALE GENOMIC DNA]</scope>
    <source>
        <strain evidence="1 3">HR1</strain>
    </source>
</reference>
<dbReference type="EMBL" id="BLAL01000043">
    <property type="protein sequence ID" value="GES79235.1"/>
    <property type="molecule type" value="Genomic_DNA"/>
</dbReference>
<gene>
    <name evidence="2" type="ORF">RCL2_000654700</name>
    <name evidence="1" type="ORF">RclHR1_01250012</name>
</gene>
<organism evidence="1 3">
    <name type="scientific">Rhizophagus clarus</name>
    <dbReference type="NCBI Taxonomy" id="94130"/>
    <lineage>
        <taxon>Eukaryota</taxon>
        <taxon>Fungi</taxon>
        <taxon>Fungi incertae sedis</taxon>
        <taxon>Mucoromycota</taxon>
        <taxon>Glomeromycotina</taxon>
        <taxon>Glomeromycetes</taxon>
        <taxon>Glomerales</taxon>
        <taxon>Glomeraceae</taxon>
        <taxon>Rhizophagus</taxon>
    </lineage>
</organism>
<keyword evidence="3" id="KW-1185">Reference proteome</keyword>
<reference evidence="2" key="2">
    <citation type="submission" date="2019-10" db="EMBL/GenBank/DDBJ databases">
        <title>Conservation and host-specific expression of non-tandemly repeated heterogenous ribosome RNA gene in arbuscular mycorrhizal fungi.</title>
        <authorList>
            <person name="Maeda T."/>
            <person name="Kobayashi Y."/>
            <person name="Nakagawa T."/>
            <person name="Ezawa T."/>
            <person name="Yamaguchi K."/>
            <person name="Bino T."/>
            <person name="Nishimoto Y."/>
            <person name="Shigenobu S."/>
            <person name="Kawaguchi M."/>
        </authorList>
    </citation>
    <scope>NUCLEOTIDE SEQUENCE</scope>
    <source>
        <strain evidence="2">HR1</strain>
    </source>
</reference>
<name>A0A2Z6QJR6_9GLOM</name>
<evidence type="ECO:0000313" key="2">
    <source>
        <dbReference type="EMBL" id="GES79235.1"/>
    </source>
</evidence>
<dbReference type="Proteomes" id="UP000615446">
    <property type="component" value="Unassembled WGS sequence"/>
</dbReference>
<evidence type="ECO:0000313" key="1">
    <source>
        <dbReference type="EMBL" id="GBB86049.1"/>
    </source>
</evidence>
<sequence length="212" mass="24654">MTCSKVFSGEIPELTSKIMQYLKDDFSTLYSCILVNSFCWCRLAIPLCCCGMIPHQKVGKSYLVIDCYLHNDNLNLNTVELKKLKCYGINLFSSSTLFNYPRFIKCLYLQNFAHSVEKWNQWFQLELENIKVETKVGSVKIKQPFELIKTYCTKIKFLELQGNERQNFNSPFDLIKNIGQNLNYLSIIIHEHSIGYFNSYPPNAVRNLSSII</sequence>
<protein>
    <submittedName>
        <fullName evidence="1">Uncharacterized protein</fullName>
    </submittedName>
</protein>
<comment type="caution">
    <text evidence="1">The sequence shown here is derived from an EMBL/GenBank/DDBJ whole genome shotgun (WGS) entry which is preliminary data.</text>
</comment>
<dbReference type="OrthoDB" id="2351154at2759"/>
<dbReference type="Proteomes" id="UP000247702">
    <property type="component" value="Unassembled WGS sequence"/>
</dbReference>
<dbReference type="AlphaFoldDB" id="A0A2Z6QJR6"/>
<evidence type="ECO:0000313" key="3">
    <source>
        <dbReference type="Proteomes" id="UP000247702"/>
    </source>
</evidence>